<keyword evidence="1" id="KW-0812">Transmembrane</keyword>
<proteinExistence type="predicted"/>
<accession>A0A8J4A0F4</accession>
<feature type="transmembrane region" description="Helical" evidence="1">
    <location>
        <begin position="120"/>
        <end position="143"/>
    </location>
</feature>
<dbReference type="RefSeq" id="WP_203933402.1">
    <property type="nucleotide sequence ID" value="NZ_BOPH01000119.1"/>
</dbReference>
<reference evidence="2" key="1">
    <citation type="submission" date="2021-01" db="EMBL/GenBank/DDBJ databases">
        <title>Whole genome shotgun sequence of Virgisporangium ochraceum NBRC 16418.</title>
        <authorList>
            <person name="Komaki H."/>
            <person name="Tamura T."/>
        </authorList>
    </citation>
    <scope>NUCLEOTIDE SEQUENCE</scope>
    <source>
        <strain evidence="2">NBRC 16418</strain>
    </source>
</reference>
<feature type="transmembrane region" description="Helical" evidence="1">
    <location>
        <begin position="150"/>
        <end position="169"/>
    </location>
</feature>
<feature type="transmembrane region" description="Helical" evidence="1">
    <location>
        <begin position="38"/>
        <end position="63"/>
    </location>
</feature>
<dbReference type="EMBL" id="BOPH01000119">
    <property type="protein sequence ID" value="GIJ73579.1"/>
    <property type="molecule type" value="Genomic_DNA"/>
</dbReference>
<feature type="transmembrane region" description="Helical" evidence="1">
    <location>
        <begin position="91"/>
        <end position="114"/>
    </location>
</feature>
<organism evidence="2 3">
    <name type="scientific">Virgisporangium ochraceum</name>
    <dbReference type="NCBI Taxonomy" id="65505"/>
    <lineage>
        <taxon>Bacteria</taxon>
        <taxon>Bacillati</taxon>
        <taxon>Actinomycetota</taxon>
        <taxon>Actinomycetes</taxon>
        <taxon>Micromonosporales</taxon>
        <taxon>Micromonosporaceae</taxon>
        <taxon>Virgisporangium</taxon>
    </lineage>
</organism>
<feature type="transmembrane region" description="Helical" evidence="1">
    <location>
        <begin position="211"/>
        <end position="231"/>
    </location>
</feature>
<keyword evidence="1" id="KW-1133">Transmembrane helix</keyword>
<gene>
    <name evidence="2" type="ORF">Voc01_084960</name>
</gene>
<dbReference type="Proteomes" id="UP000635606">
    <property type="component" value="Unassembled WGS sequence"/>
</dbReference>
<keyword evidence="1" id="KW-0472">Membrane</keyword>
<evidence type="ECO:0000313" key="2">
    <source>
        <dbReference type="EMBL" id="GIJ73579.1"/>
    </source>
</evidence>
<protein>
    <submittedName>
        <fullName evidence="2">Uncharacterized protein</fullName>
    </submittedName>
</protein>
<name>A0A8J4A0F4_9ACTN</name>
<comment type="caution">
    <text evidence="2">The sequence shown here is derived from an EMBL/GenBank/DDBJ whole genome shotgun (WGS) entry which is preliminary data.</text>
</comment>
<keyword evidence="3" id="KW-1185">Reference proteome</keyword>
<feature type="transmembrane region" description="Helical" evidence="1">
    <location>
        <begin position="12"/>
        <end position="32"/>
    </location>
</feature>
<sequence>MIFRIELRRSSAVWSALLALSLGVAVLVSFPQGFAGRWIQLASAGRTMLLVLVPLALAGGAWLGRREARSRVGELFATTARPRWRRVLPTAAALGVTMASAYVLMLVIGAGWVAPTARHVTVGAVGLAAAGAVSMVTAAWLGLAAGRAMPWLVTPPALAVVGVLVAGLLPDFVSVNSVLSQDRLPPAALMLSPVYVGGLDDFQTFPVRHSLVQAGWFVAVAVTGLLLYGATRPLTRGLAVLPAALGLAVTLPLLPAGAYEGAARPDPVALELVCDDAGPQVCMTRVHANLLSEVAGPVREALAVLAAKLPDAPTRAVESGHPRSFVRQGLMSDPPRYGADTLVFTAPSYGRTGGADLSGDWYLRTLLAEVWRLDCGDQPYGKEVYLAGEVAASWLVGRAVGYDPETPAAYERFLGLPAQEQRARLAAARADVVACRTDALVAVLR</sequence>
<evidence type="ECO:0000313" key="3">
    <source>
        <dbReference type="Proteomes" id="UP000635606"/>
    </source>
</evidence>
<feature type="transmembrane region" description="Helical" evidence="1">
    <location>
        <begin position="238"/>
        <end position="259"/>
    </location>
</feature>
<evidence type="ECO:0000256" key="1">
    <source>
        <dbReference type="SAM" id="Phobius"/>
    </source>
</evidence>
<dbReference type="AlphaFoldDB" id="A0A8J4A0F4"/>